<dbReference type="PROSITE" id="PS00252">
    <property type="entry name" value="INTERFERON_A_B_D"/>
    <property type="match status" value="1"/>
</dbReference>
<accession>A0A6D2XIB3</accession>
<proteinExistence type="inferred from homology"/>
<comment type="subcellular location">
    <subcellularLocation>
        <location evidence="1">Secreted</location>
    </subcellularLocation>
</comment>
<dbReference type="KEGG" id="pon:100440345"/>
<reference evidence="9" key="3">
    <citation type="journal article" date="2020" name="Genomics">
        <title>Comparative genomic analysis of eutherian interferon genes.</title>
        <authorList>
            <person name="Premzl M."/>
        </authorList>
    </citation>
    <scope>NUCLEOTIDE SEQUENCE</scope>
</reference>
<comment type="similarity">
    <text evidence="2 7">Belongs to the alpha/beta interferon family.</text>
</comment>
<accession>H2PS26</accession>
<evidence type="ECO:0000256" key="7">
    <source>
        <dbReference type="RuleBase" id="RU000436"/>
    </source>
</evidence>
<reference evidence="11 12" key="1">
    <citation type="submission" date="2008-02" db="EMBL/GenBank/DDBJ databases">
        <title>A 6x draft sequence assembly of the Pongo pygmaeus abelii genome.</title>
        <authorList>
            <person name="Wilson R.K."/>
            <person name="Mardis E."/>
        </authorList>
    </citation>
    <scope>NUCLEOTIDE SEQUENCE [LARGE SCALE GENOMIC DNA]</scope>
</reference>
<protein>
    <submittedName>
        <fullName evidence="10">IFNW1 isoform 1</fullName>
    </submittedName>
    <submittedName>
        <fullName evidence="9">Interferon 1BA1</fullName>
    </submittedName>
    <submittedName>
        <fullName evidence="11">Interferon omega 1</fullName>
    </submittedName>
</protein>
<feature type="chain" id="PRO_5014575245" evidence="8">
    <location>
        <begin position="22"/>
        <end position="195"/>
    </location>
</feature>
<dbReference type="PANTHER" id="PTHR11691">
    <property type="entry name" value="TYPE I INTERFERON"/>
    <property type="match status" value="1"/>
</dbReference>
<evidence type="ECO:0000256" key="4">
    <source>
        <dbReference type="ARBA" id="ARBA00022525"/>
    </source>
</evidence>
<evidence type="ECO:0000256" key="6">
    <source>
        <dbReference type="ARBA" id="ARBA00023157"/>
    </source>
</evidence>
<keyword evidence="5 7" id="KW-0051">Antiviral defense</keyword>
<dbReference type="STRING" id="9601.ENSPPYP00000021492"/>
<dbReference type="CDD" id="cd00095">
    <property type="entry name" value="IFab"/>
    <property type="match status" value="1"/>
</dbReference>
<dbReference type="OrthoDB" id="9529410at2759"/>
<organism evidence="11 12">
    <name type="scientific">Pongo abelii</name>
    <name type="common">Sumatran orangutan</name>
    <name type="synonym">Pongo pygmaeus abelii</name>
    <dbReference type="NCBI Taxonomy" id="9601"/>
    <lineage>
        <taxon>Eukaryota</taxon>
        <taxon>Metazoa</taxon>
        <taxon>Chordata</taxon>
        <taxon>Craniata</taxon>
        <taxon>Vertebrata</taxon>
        <taxon>Euteleostomi</taxon>
        <taxon>Mammalia</taxon>
        <taxon>Eutheria</taxon>
        <taxon>Euarchontoglires</taxon>
        <taxon>Primates</taxon>
        <taxon>Haplorrhini</taxon>
        <taxon>Catarrhini</taxon>
        <taxon>Hominidae</taxon>
        <taxon>Pongo</taxon>
    </lineage>
</organism>
<dbReference type="SUPFAM" id="SSF47266">
    <property type="entry name" value="4-helical cytokines"/>
    <property type="match status" value="1"/>
</dbReference>
<dbReference type="GeneTree" id="ENSGT01000000214430"/>
<name>H2PS26_PONAB</name>
<dbReference type="GO" id="GO:0005125">
    <property type="term" value="F:cytokine activity"/>
    <property type="evidence" value="ECO:0007669"/>
    <property type="project" value="UniProtKB-KW"/>
</dbReference>
<evidence type="ECO:0000256" key="5">
    <source>
        <dbReference type="ARBA" id="ARBA00023118"/>
    </source>
</evidence>
<dbReference type="EMBL" id="LR760885">
    <property type="protein sequence ID" value="CAA9999938.1"/>
    <property type="molecule type" value="Genomic_DNA"/>
</dbReference>
<dbReference type="GO" id="GO:0005126">
    <property type="term" value="F:cytokine receptor binding"/>
    <property type="evidence" value="ECO:0007669"/>
    <property type="project" value="InterPro"/>
</dbReference>
<dbReference type="InterPro" id="IPR000471">
    <property type="entry name" value="Interferon_alpha/beta/delta"/>
</dbReference>
<dbReference type="InterPro" id="IPR009079">
    <property type="entry name" value="4_helix_cytokine-like_core"/>
</dbReference>
<evidence type="ECO:0000313" key="11">
    <source>
        <dbReference type="Ensembl" id="ENSPPYP00000021492.1"/>
    </source>
</evidence>
<dbReference type="Ensembl" id="ENSPPYT00000022365.2">
    <property type="protein sequence ID" value="ENSPPYP00000021492.1"/>
    <property type="gene ID" value="ENSPPYG00000019184.2"/>
</dbReference>
<evidence type="ECO:0000313" key="9">
    <source>
        <dbReference type="EMBL" id="CAA9999938.1"/>
    </source>
</evidence>
<dbReference type="GO" id="GO:0051607">
    <property type="term" value="P:defense response to virus"/>
    <property type="evidence" value="ECO:0007669"/>
    <property type="project" value="UniProtKB-KW"/>
</dbReference>
<dbReference type="eggNOG" id="ENOG502T289">
    <property type="taxonomic scope" value="Eukaryota"/>
</dbReference>
<keyword evidence="8" id="KW-0732">Signal</keyword>
<evidence type="ECO:0000313" key="10">
    <source>
        <dbReference type="EMBL" id="PNJ81784.1"/>
    </source>
</evidence>
<evidence type="ECO:0000256" key="8">
    <source>
        <dbReference type="SAM" id="SignalP"/>
    </source>
</evidence>
<dbReference type="PRINTS" id="PR00266">
    <property type="entry name" value="INTERFERONAB"/>
</dbReference>
<evidence type="ECO:0000256" key="1">
    <source>
        <dbReference type="ARBA" id="ARBA00004613"/>
    </source>
</evidence>
<dbReference type="AlphaFoldDB" id="H2PS26"/>
<keyword evidence="4" id="KW-0964">Secreted</keyword>
<keyword evidence="3 7" id="KW-0202">Cytokine</keyword>
<gene>
    <name evidence="11" type="primary">IFNW1</name>
    <name evidence="9" type="synonym">IF1BA1</name>
    <name evidence="10" type="ORF">CR201_G0001855</name>
</gene>
<keyword evidence="6" id="KW-1015">Disulfide bond</keyword>
<reference evidence="10" key="2">
    <citation type="submission" date="2017-12" db="EMBL/GenBank/DDBJ databases">
        <title>High-resolution comparative analysis of great ape genomes.</title>
        <authorList>
            <person name="Pollen A."/>
            <person name="Hastie A."/>
            <person name="Hormozdiari F."/>
            <person name="Dougherty M."/>
            <person name="Liu R."/>
            <person name="Chaisson M."/>
            <person name="Hoppe E."/>
            <person name="Hill C."/>
            <person name="Pang A."/>
            <person name="Hillier L."/>
            <person name="Baker C."/>
            <person name="Armstrong J."/>
            <person name="Shendure J."/>
            <person name="Paten B."/>
            <person name="Wilson R."/>
            <person name="Chao H."/>
            <person name="Schneider V."/>
            <person name="Ventura M."/>
            <person name="Kronenberg Z."/>
            <person name="Murali S."/>
            <person name="Gordon D."/>
            <person name="Cantsilieris S."/>
            <person name="Munson K."/>
            <person name="Nelson B."/>
            <person name="Raja A."/>
            <person name="Underwood J."/>
            <person name="Diekhans M."/>
            <person name="Fiddes I."/>
            <person name="Haussler D."/>
            <person name="Eichler E."/>
        </authorList>
    </citation>
    <scope>NUCLEOTIDE SEQUENCE [LARGE SCALE GENOMIC DNA]</scope>
    <source>
        <strain evidence="10">Susie</strain>
    </source>
</reference>
<sequence>MALLFPLLAALVMTRYSPVGALGCDLPQNHGLLSRNTLVLLHQMRRISPFLCLKDRKDFRFPQEMVEGSQLPKAQVVSVLHEMLQQIFSLFHTEHSSAAWNMTLLDQLHTGLHQQLQHLETCLVQVMGEGESFGAIRSPALTLRRYFQGIRVYLKEKKYSDCAWEVVRMEIMKSLFLSTNMQERLRSKDRDLGSS</sequence>
<feature type="signal peptide" evidence="8">
    <location>
        <begin position="1"/>
        <end position="21"/>
    </location>
</feature>
<dbReference type="SMART" id="SM00076">
    <property type="entry name" value="IFabd"/>
    <property type="match status" value="1"/>
</dbReference>
<dbReference type="HOGENOM" id="CLU_109427_0_0_1"/>
<dbReference type="FunFam" id="1.20.1250.10:FF:000001">
    <property type="entry name" value="Interferon alpha"/>
    <property type="match status" value="1"/>
</dbReference>
<dbReference type="Proteomes" id="UP000001595">
    <property type="component" value="Chromosome 9"/>
</dbReference>
<dbReference type="GO" id="GO:0005615">
    <property type="term" value="C:extracellular space"/>
    <property type="evidence" value="ECO:0007669"/>
    <property type="project" value="UniProtKB-KW"/>
</dbReference>
<dbReference type="OMA" id="VVRMEIM"/>
<dbReference type="Pfam" id="PF00143">
    <property type="entry name" value="Interferon"/>
    <property type="match status" value="1"/>
</dbReference>
<accession>A0A2J8XIB7</accession>
<evidence type="ECO:0000313" key="12">
    <source>
        <dbReference type="Proteomes" id="UP000001595"/>
    </source>
</evidence>
<dbReference type="GeneID" id="100440345"/>
<reference evidence="11" key="4">
    <citation type="submission" date="2025-05" db="UniProtKB">
        <authorList>
            <consortium name="Ensembl"/>
        </authorList>
    </citation>
    <scope>IDENTIFICATION</scope>
</reference>
<keyword evidence="12" id="KW-1185">Reference proteome</keyword>
<evidence type="ECO:0000256" key="3">
    <source>
        <dbReference type="ARBA" id="ARBA00022514"/>
    </source>
</evidence>
<dbReference type="PANTHER" id="PTHR11691:SF37">
    <property type="entry name" value="INTERFERON OMEGA-1"/>
    <property type="match status" value="1"/>
</dbReference>
<dbReference type="Gene3D" id="1.20.1250.10">
    <property type="match status" value="1"/>
</dbReference>
<dbReference type="EMBL" id="NDHI03003365">
    <property type="protein sequence ID" value="PNJ81784.1"/>
    <property type="molecule type" value="Genomic_DNA"/>
</dbReference>
<evidence type="ECO:0000256" key="2">
    <source>
        <dbReference type="ARBA" id="ARBA00011033"/>
    </source>
</evidence>
<dbReference type="GO" id="GO:0043235">
    <property type="term" value="C:receptor complex"/>
    <property type="evidence" value="ECO:0007669"/>
    <property type="project" value="Ensembl"/>
</dbReference>